<dbReference type="EMBL" id="CP010552">
    <property type="protein sequence ID" value="ALE52445.1"/>
    <property type="molecule type" value="Genomic_DNA"/>
</dbReference>
<evidence type="ECO:0000256" key="2">
    <source>
        <dbReference type="SAM" id="SignalP"/>
    </source>
</evidence>
<protein>
    <submittedName>
        <fullName evidence="3">Uncharacterized protein</fullName>
    </submittedName>
</protein>
<feature type="region of interest" description="Disordered" evidence="1">
    <location>
        <begin position="167"/>
        <end position="186"/>
    </location>
</feature>
<reference evidence="3 4" key="1">
    <citation type="journal article" date="2015" name="Genome Announc.">
        <title>Genome Sequence of 'Candidatus Thioglobus autotrophica' Strain EF1, a Chemoautotroph from the SUP05 Clade of Marine Gammaproteobacteria.</title>
        <authorList>
            <person name="Shah V."/>
            <person name="Morris R.M."/>
        </authorList>
    </citation>
    <scope>NUCLEOTIDE SEQUENCE [LARGE SCALE GENOMIC DNA]</scope>
    <source>
        <strain evidence="3 4">EF1</strain>
    </source>
</reference>
<feature type="signal peptide" evidence="2">
    <location>
        <begin position="1"/>
        <end position="20"/>
    </location>
</feature>
<proteinExistence type="predicted"/>
<dbReference type="AlphaFoldDB" id="A0A0M3TU73"/>
<dbReference type="Proteomes" id="UP000058020">
    <property type="component" value="Chromosome"/>
</dbReference>
<organism evidence="3 4">
    <name type="scientific">Candidatus Thioglobus autotrophicus</name>
    <dbReference type="NCBI Taxonomy" id="1705394"/>
    <lineage>
        <taxon>Bacteria</taxon>
        <taxon>Pseudomonadati</taxon>
        <taxon>Pseudomonadota</taxon>
        <taxon>Gammaproteobacteria</taxon>
        <taxon>Candidatus Pseudothioglobaceae</taxon>
        <taxon>Candidatus Thioglobus</taxon>
    </lineage>
</organism>
<dbReference type="OrthoDB" id="9829958at2"/>
<dbReference type="STRING" id="1705394.SP60_03975"/>
<dbReference type="RefSeq" id="WP_053951395.1">
    <property type="nucleotide sequence ID" value="NZ_CP010552.1"/>
</dbReference>
<evidence type="ECO:0000313" key="4">
    <source>
        <dbReference type="Proteomes" id="UP000058020"/>
    </source>
</evidence>
<name>A0A0M3TU73_9GAMM</name>
<feature type="chain" id="PRO_5005790018" evidence="2">
    <location>
        <begin position="21"/>
        <end position="186"/>
    </location>
</feature>
<keyword evidence="2" id="KW-0732">Signal</keyword>
<evidence type="ECO:0000313" key="3">
    <source>
        <dbReference type="EMBL" id="ALE52445.1"/>
    </source>
</evidence>
<accession>A0A0M3TU73</accession>
<sequence length="186" mass="20667">MRKISLILSILGVTSLNAVAFFDTNSFSPFGNGTGYTSTTPWSNGSNWNPMSTGVQYSPANDARNMSRYGARPNSLKSYRQNPEFQPNNAMRVMPNQIQPSNWLQETDFSRTLEQIKGSGSKTFFVNEMPVNFNEGYQRIQTQSEDIEKAVREQLNRYGDGSRLTNGVYNGLSPAAASTPRVGSDQ</sequence>
<gene>
    <name evidence="3" type="ORF">SP60_03975</name>
</gene>
<dbReference type="KEGG" id="tho:SP60_03975"/>
<evidence type="ECO:0000256" key="1">
    <source>
        <dbReference type="SAM" id="MobiDB-lite"/>
    </source>
</evidence>
<keyword evidence="4" id="KW-1185">Reference proteome</keyword>